<dbReference type="RefSeq" id="WP_368634963.1">
    <property type="nucleotide sequence ID" value="NZ_JBFRHK010000001.1"/>
</dbReference>
<reference evidence="1 2" key="1">
    <citation type="submission" date="2024-07" db="EMBL/GenBank/DDBJ databases">
        <title>Characterization of a bacterium isolated from hydrolysated instant sea cucumber by whole-genome sequencing and metabolomics.</title>
        <authorList>
            <person name="Luo X."/>
            <person name="Zhang Z."/>
            <person name="Zheng Z."/>
            <person name="Zhang W."/>
            <person name="Ming T."/>
            <person name="Jiao L."/>
            <person name="Su X."/>
            <person name="Kong F."/>
            <person name="Xu J."/>
        </authorList>
    </citation>
    <scope>NUCLEOTIDE SEQUENCE [LARGE SCALE GENOMIC DNA]</scope>
    <source>
        <strain evidence="1 2">XL-2024</strain>
    </source>
</reference>
<keyword evidence="2" id="KW-1185">Reference proteome</keyword>
<sequence length="53" mass="6217">MNLELGKIKDQEKVRGVEIKTIYYGTPKDKILIWEKGMDLPKARNRIYIPLSL</sequence>
<dbReference type="EMBL" id="JBFRHK010000001">
    <property type="protein sequence ID" value="MEX3743943.1"/>
    <property type="molecule type" value="Genomic_DNA"/>
</dbReference>
<gene>
    <name evidence="1" type="ORF">AB1300_02210</name>
</gene>
<dbReference type="Proteomes" id="UP001558534">
    <property type="component" value="Unassembled WGS sequence"/>
</dbReference>
<protein>
    <submittedName>
        <fullName evidence="1">Uncharacterized protein</fullName>
    </submittedName>
</protein>
<evidence type="ECO:0000313" key="1">
    <source>
        <dbReference type="EMBL" id="MEX3743943.1"/>
    </source>
</evidence>
<proteinExistence type="predicted"/>
<evidence type="ECO:0000313" key="2">
    <source>
        <dbReference type="Proteomes" id="UP001558534"/>
    </source>
</evidence>
<organism evidence="1 2">
    <name type="scientific">Lysinibacillus xylanilyticus</name>
    <dbReference type="NCBI Taxonomy" id="582475"/>
    <lineage>
        <taxon>Bacteria</taxon>
        <taxon>Bacillati</taxon>
        <taxon>Bacillota</taxon>
        <taxon>Bacilli</taxon>
        <taxon>Bacillales</taxon>
        <taxon>Bacillaceae</taxon>
        <taxon>Lysinibacillus</taxon>
    </lineage>
</organism>
<comment type="caution">
    <text evidence="1">The sequence shown here is derived from an EMBL/GenBank/DDBJ whole genome shotgun (WGS) entry which is preliminary data.</text>
</comment>
<name>A0ABV3VRE0_9BACI</name>
<accession>A0ABV3VRE0</accession>